<accession>A0A2C6AXN2</accession>
<evidence type="ECO:0000313" key="1">
    <source>
        <dbReference type="EMBL" id="PHH96354.1"/>
    </source>
</evidence>
<dbReference type="Proteomes" id="UP000225199">
    <property type="component" value="Unassembled WGS sequence"/>
</dbReference>
<reference evidence="1 2" key="1">
    <citation type="submission" date="2017-06" db="EMBL/GenBank/DDBJ databases">
        <title>Draft genome sequence of Fusobacterium nucleatum subsp. polymorphum KCOM 1002 (=ChDC F175).</title>
        <authorList>
            <person name="Kook J.-K."/>
            <person name="Park S.-N."/>
            <person name="Lim Y.K."/>
            <person name="Roh H."/>
        </authorList>
    </citation>
    <scope>NUCLEOTIDE SEQUENCE [LARGE SCALE GENOMIC DNA]</scope>
    <source>
        <strain evidence="2">KCOM 1002 (ChDC F175)</strain>
    </source>
</reference>
<organism evidence="1 2">
    <name type="scientific">Fusobacterium nucleatum subsp. polymorphum</name>
    <name type="common">Fusobacterium polymorphum</name>
    <dbReference type="NCBI Taxonomy" id="76857"/>
    <lineage>
        <taxon>Bacteria</taxon>
        <taxon>Fusobacteriati</taxon>
        <taxon>Fusobacteriota</taxon>
        <taxon>Fusobacteriia</taxon>
        <taxon>Fusobacteriales</taxon>
        <taxon>Fusobacteriaceae</taxon>
        <taxon>Fusobacterium</taxon>
    </lineage>
</organism>
<comment type="caution">
    <text evidence="1">The sequence shown here is derived from an EMBL/GenBank/DDBJ whole genome shotgun (WGS) entry which is preliminary data.</text>
</comment>
<gene>
    <name evidence="1" type="ORF">CA840_02680</name>
</gene>
<dbReference type="EMBL" id="NIRJ01000001">
    <property type="protein sequence ID" value="PHH96354.1"/>
    <property type="molecule type" value="Genomic_DNA"/>
</dbReference>
<proteinExistence type="predicted"/>
<name>A0A2C6AXN2_FUSNP</name>
<dbReference type="AlphaFoldDB" id="A0A2C6AXN2"/>
<sequence>MKAVEDYRKEKLRKEYGYGNYQDKNLSKNKEMNISPELNVKKEAPPKLGIEEYLKELREGVGL</sequence>
<evidence type="ECO:0000313" key="2">
    <source>
        <dbReference type="Proteomes" id="UP000225199"/>
    </source>
</evidence>
<protein>
    <submittedName>
        <fullName evidence="1">Uncharacterized protein</fullName>
    </submittedName>
</protein>